<evidence type="ECO:0000313" key="4">
    <source>
        <dbReference type="EMBL" id="ADX46405.1"/>
    </source>
</evidence>
<feature type="domain" description="Solute-binding protein family 5" evidence="3">
    <location>
        <begin position="93"/>
        <end position="447"/>
    </location>
</feature>
<dbReference type="Gene3D" id="3.10.105.10">
    <property type="entry name" value="Dipeptide-binding Protein, Domain 3"/>
    <property type="match status" value="1"/>
</dbReference>
<dbReference type="SUPFAM" id="SSF53850">
    <property type="entry name" value="Periplasmic binding protein-like II"/>
    <property type="match status" value="1"/>
</dbReference>
<gene>
    <name evidence="4" type="ordered locus">Acav_2493</name>
</gene>
<dbReference type="Gene3D" id="3.90.76.10">
    <property type="entry name" value="Dipeptide-binding Protein, Domain 1"/>
    <property type="match status" value="1"/>
</dbReference>
<dbReference type="GO" id="GO:0015833">
    <property type="term" value="P:peptide transport"/>
    <property type="evidence" value="ECO:0007669"/>
    <property type="project" value="TreeGrafter"/>
</dbReference>
<organism evidence="4 5">
    <name type="scientific">Paracidovorax avenae (strain ATCC 19860 / DSM 7227 / CCUG 15838 / JCM 20985 / LMG 2117 / NCPPB 1011)</name>
    <name type="common">Acidovorax avenae</name>
    <dbReference type="NCBI Taxonomy" id="643561"/>
    <lineage>
        <taxon>Bacteria</taxon>
        <taxon>Pseudomonadati</taxon>
        <taxon>Pseudomonadota</taxon>
        <taxon>Betaproteobacteria</taxon>
        <taxon>Burkholderiales</taxon>
        <taxon>Comamonadaceae</taxon>
        <taxon>Paracidovorax</taxon>
    </lineage>
</organism>
<dbReference type="InterPro" id="IPR006311">
    <property type="entry name" value="TAT_signal"/>
</dbReference>
<dbReference type="HOGENOM" id="CLU_017028_7_4_4"/>
<dbReference type="PANTHER" id="PTHR30290">
    <property type="entry name" value="PERIPLASMIC BINDING COMPONENT OF ABC TRANSPORTER"/>
    <property type="match status" value="1"/>
</dbReference>
<dbReference type="Pfam" id="PF00496">
    <property type="entry name" value="SBP_bac_5"/>
    <property type="match status" value="1"/>
</dbReference>
<dbReference type="PROSITE" id="PS51318">
    <property type="entry name" value="TAT"/>
    <property type="match status" value="1"/>
</dbReference>
<proteinExistence type="inferred from homology"/>
<evidence type="ECO:0000259" key="3">
    <source>
        <dbReference type="Pfam" id="PF00496"/>
    </source>
</evidence>
<dbReference type="Gene3D" id="3.40.190.10">
    <property type="entry name" value="Periplasmic binding protein-like II"/>
    <property type="match status" value="1"/>
</dbReference>
<accession>F0Q0K4</accession>
<dbReference type="GeneID" id="34238218"/>
<dbReference type="Proteomes" id="UP000002482">
    <property type="component" value="Chromosome"/>
</dbReference>
<name>F0Q0K4_PARA1</name>
<dbReference type="InterPro" id="IPR039424">
    <property type="entry name" value="SBP_5"/>
</dbReference>
<dbReference type="GO" id="GO:1904680">
    <property type="term" value="F:peptide transmembrane transporter activity"/>
    <property type="evidence" value="ECO:0007669"/>
    <property type="project" value="TreeGrafter"/>
</dbReference>
<dbReference type="EMBL" id="CP002521">
    <property type="protein sequence ID" value="ADX46405.1"/>
    <property type="molecule type" value="Genomic_DNA"/>
</dbReference>
<sequence>MNLTRRTLIAAAAGTLGGLSAGCRPGKAGTATTGGTAPKARGARPDITIAVEALWRNIAPVSGISNPGIRIFPNVYDRLIEVDYLRDPSGRTLAPRLATTWTRQDRTWTLTLREDVLFHDGSPMTAEDVAFTLSAERLWGPHAHEPRGRTYAAGFVDVRAVGRYTVQVTTREPDIHLPGKLAGYIGYVVPKADYLRRGVDAFGQAPIGTGSYRVRAYKSSEGAVLEAFDRHWSGPPPAKSLHFRLVPEYAGRLAGLATGEFDFITSIPTDAEHQVRALAGTTLLARQINNYPAVAFNCRPDPADNPLVDVRLRRALACSVDMPAIARSLFHGETFFPDPPFNFPEYGDFYDPKAQGMHPYDPQAARRLIAQTAYRGEPLIWHVTRNFWPNYDAAAEIMAAMWQDVGLNVQVQFLDNFQLSYKRPFHLLSISGGTSFIPGDPYQPLWLDWGPEGLHATAAWRLWEPPSDFVERGRAYAAAVALADRQREARALARRWEQEMPGLYLWRSVASWAHAGRFRWTPVPEFEMRLYGGYLHT</sequence>
<dbReference type="RefSeq" id="WP_013594908.1">
    <property type="nucleotide sequence ID" value="NC_015138.1"/>
</dbReference>
<dbReference type="AlphaFoldDB" id="F0Q0K4"/>
<keyword evidence="2" id="KW-0732">Signal</keyword>
<dbReference type="InterPro" id="IPR000914">
    <property type="entry name" value="SBP_5_dom"/>
</dbReference>
<reference evidence="4" key="1">
    <citation type="submission" date="2011-02" db="EMBL/GenBank/DDBJ databases">
        <title>Complete sequence of Acidovorax avenae subsp. avenae ATCC 19860.</title>
        <authorList>
            <consortium name="US DOE Joint Genome Institute"/>
            <person name="Lucas S."/>
            <person name="Copeland A."/>
            <person name="Lapidus A."/>
            <person name="Cheng J.-F."/>
            <person name="Goodwin L."/>
            <person name="Pitluck S."/>
            <person name="Chertkov O."/>
            <person name="Held B."/>
            <person name="Detter J.C."/>
            <person name="Han C."/>
            <person name="Tapia R."/>
            <person name="Land M."/>
            <person name="Hauser L."/>
            <person name="Kyrpides N."/>
            <person name="Ivanova N."/>
            <person name="Ovchinnikova G."/>
            <person name="Pagani I."/>
            <person name="Gordon S."/>
            <person name="Woyke T."/>
        </authorList>
    </citation>
    <scope>NUCLEOTIDE SEQUENCE</scope>
    <source>
        <strain evidence="4">ATCC 19860</strain>
    </source>
</reference>
<evidence type="ECO:0000256" key="2">
    <source>
        <dbReference type="ARBA" id="ARBA00022729"/>
    </source>
</evidence>
<comment type="similarity">
    <text evidence="1">Belongs to the bacterial solute-binding protein 5 family.</text>
</comment>
<protein>
    <submittedName>
        <fullName evidence="4">Extracellular solute-binding protein family 5</fullName>
    </submittedName>
</protein>
<dbReference type="PROSITE" id="PS51257">
    <property type="entry name" value="PROKAR_LIPOPROTEIN"/>
    <property type="match status" value="1"/>
</dbReference>
<dbReference type="KEGG" id="aaa:Acav_2493"/>
<dbReference type="PANTHER" id="PTHR30290:SF38">
    <property type="entry name" value="D,D-DIPEPTIDE-BINDING PERIPLASMIC PROTEIN DDPA-RELATED"/>
    <property type="match status" value="1"/>
</dbReference>
<dbReference type="OrthoDB" id="9801799at2"/>
<evidence type="ECO:0000256" key="1">
    <source>
        <dbReference type="ARBA" id="ARBA00005695"/>
    </source>
</evidence>
<keyword evidence="5" id="KW-1185">Reference proteome</keyword>
<evidence type="ECO:0000313" key="5">
    <source>
        <dbReference type="Proteomes" id="UP000002482"/>
    </source>
</evidence>